<dbReference type="PROSITE" id="PS50928">
    <property type="entry name" value="ABC_TM1"/>
    <property type="match status" value="1"/>
</dbReference>
<dbReference type="GO" id="GO:0005886">
    <property type="term" value="C:plasma membrane"/>
    <property type="evidence" value="ECO:0007669"/>
    <property type="project" value="UniProtKB-SubCell"/>
</dbReference>
<dbReference type="Pfam" id="PF00528">
    <property type="entry name" value="BPD_transp_1"/>
    <property type="match status" value="1"/>
</dbReference>
<dbReference type="OrthoDB" id="9801163at2"/>
<dbReference type="FunFam" id="1.10.3720.10:FF:000001">
    <property type="entry name" value="Glycine betaine ABC transporter, permease"/>
    <property type="match status" value="1"/>
</dbReference>
<dbReference type="GO" id="GO:0031460">
    <property type="term" value="P:glycine betaine transport"/>
    <property type="evidence" value="ECO:0007669"/>
    <property type="project" value="TreeGrafter"/>
</dbReference>
<comment type="subcellular location">
    <subcellularLocation>
        <location evidence="6">Cell membrane</location>
        <topology evidence="6">Multi-pass membrane protein</topology>
    </subcellularLocation>
    <subcellularLocation>
        <location evidence="1">Membrane</location>
        <topology evidence="1">Multi-pass membrane protein</topology>
    </subcellularLocation>
</comment>
<evidence type="ECO:0000313" key="8">
    <source>
        <dbReference type="EMBL" id="OLS02346.1"/>
    </source>
</evidence>
<feature type="transmembrane region" description="Helical" evidence="6">
    <location>
        <begin position="28"/>
        <end position="48"/>
    </location>
</feature>
<accession>A0A1U7M4Y2</accession>
<dbReference type="EMBL" id="LTDM01000032">
    <property type="protein sequence ID" value="OLS02346.1"/>
    <property type="molecule type" value="Genomic_DNA"/>
</dbReference>
<dbReference type="CDD" id="cd06261">
    <property type="entry name" value="TM_PBP2"/>
    <property type="match status" value="1"/>
</dbReference>
<evidence type="ECO:0000313" key="9">
    <source>
        <dbReference type="Proteomes" id="UP000186112"/>
    </source>
</evidence>
<evidence type="ECO:0000256" key="3">
    <source>
        <dbReference type="ARBA" id="ARBA00022692"/>
    </source>
</evidence>
<gene>
    <name evidence="8" type="primary">opuCD</name>
    <name evidence="8" type="ORF">TICRE_17330</name>
</gene>
<dbReference type="RefSeq" id="WP_075727133.1">
    <property type="nucleotide sequence ID" value="NZ_LTDM01000032.1"/>
</dbReference>
<keyword evidence="4 6" id="KW-1133">Transmembrane helix</keyword>
<keyword evidence="9" id="KW-1185">Reference proteome</keyword>
<dbReference type="PANTHER" id="PTHR30177:SF4">
    <property type="entry name" value="OSMOPROTECTANT IMPORT PERMEASE PROTEIN OSMW"/>
    <property type="match status" value="1"/>
</dbReference>
<protein>
    <submittedName>
        <fullName evidence="8">Carnitine transport permease protein OpuCD</fullName>
    </submittedName>
</protein>
<dbReference type="AlphaFoldDB" id="A0A1U7M4Y2"/>
<feature type="transmembrane region" description="Helical" evidence="6">
    <location>
        <begin position="151"/>
        <end position="172"/>
    </location>
</feature>
<reference evidence="8 9" key="1">
    <citation type="submission" date="2016-02" db="EMBL/GenBank/DDBJ databases">
        <title>Genome sequence of Tissierella creatinophila DSM 6911.</title>
        <authorList>
            <person name="Poehlein A."/>
            <person name="Daniel R."/>
        </authorList>
    </citation>
    <scope>NUCLEOTIDE SEQUENCE [LARGE SCALE GENOMIC DNA]</scope>
    <source>
        <strain evidence="8 9">DSM 6911</strain>
    </source>
</reference>
<evidence type="ECO:0000256" key="5">
    <source>
        <dbReference type="ARBA" id="ARBA00023136"/>
    </source>
</evidence>
<organism evidence="8 9">
    <name type="scientific">Tissierella creatinophila DSM 6911</name>
    <dbReference type="NCBI Taxonomy" id="1123403"/>
    <lineage>
        <taxon>Bacteria</taxon>
        <taxon>Bacillati</taxon>
        <taxon>Bacillota</taxon>
        <taxon>Tissierellia</taxon>
        <taxon>Tissierellales</taxon>
        <taxon>Tissierellaceae</taxon>
        <taxon>Tissierella</taxon>
    </lineage>
</organism>
<evidence type="ECO:0000256" key="6">
    <source>
        <dbReference type="RuleBase" id="RU363032"/>
    </source>
</evidence>
<name>A0A1U7M4Y2_TISCR</name>
<feature type="transmembrane region" description="Helical" evidence="6">
    <location>
        <begin position="184"/>
        <end position="204"/>
    </location>
</feature>
<dbReference type="SUPFAM" id="SSF161098">
    <property type="entry name" value="MetI-like"/>
    <property type="match status" value="1"/>
</dbReference>
<sequence length="223" mass="24192">MNLLREVIDQYINRSGFFLEAFIEHIELSAMAIILVTLIGVPIGIIMSRYPKIAPPILSFVNFLWTIPVIAFFGIMISVLGLSTLNALFALLIYGLLPIVRNTYVGIMEVDKSIIEAGKGMGSTKWQLLFQIELPLALPVIIAGFRNMAVMTISFAAIASFIGVGGLGKAIWRGISLNNLSMTIAGSILIAALAIAVDLSLGYIEKRVLLRVQGRTKGGIVNE</sequence>
<evidence type="ECO:0000259" key="7">
    <source>
        <dbReference type="PROSITE" id="PS50928"/>
    </source>
</evidence>
<feature type="transmembrane region" description="Helical" evidence="6">
    <location>
        <begin position="128"/>
        <end position="145"/>
    </location>
</feature>
<evidence type="ECO:0000256" key="2">
    <source>
        <dbReference type="ARBA" id="ARBA00022448"/>
    </source>
</evidence>
<dbReference type="InterPro" id="IPR000515">
    <property type="entry name" value="MetI-like"/>
</dbReference>
<dbReference type="InterPro" id="IPR051204">
    <property type="entry name" value="ABC_transp_perm/SBD"/>
</dbReference>
<dbReference type="Proteomes" id="UP000186112">
    <property type="component" value="Unassembled WGS sequence"/>
</dbReference>
<feature type="transmembrane region" description="Helical" evidence="6">
    <location>
        <begin position="87"/>
        <end position="107"/>
    </location>
</feature>
<feature type="domain" description="ABC transmembrane type-1" evidence="7">
    <location>
        <begin position="22"/>
        <end position="201"/>
    </location>
</feature>
<proteinExistence type="inferred from homology"/>
<comment type="caution">
    <text evidence="8">The sequence shown here is derived from an EMBL/GenBank/DDBJ whole genome shotgun (WGS) entry which is preliminary data.</text>
</comment>
<evidence type="ECO:0000256" key="4">
    <source>
        <dbReference type="ARBA" id="ARBA00022989"/>
    </source>
</evidence>
<dbReference type="GO" id="GO:0055085">
    <property type="term" value="P:transmembrane transport"/>
    <property type="evidence" value="ECO:0007669"/>
    <property type="project" value="InterPro"/>
</dbReference>
<feature type="transmembrane region" description="Helical" evidence="6">
    <location>
        <begin position="60"/>
        <end position="81"/>
    </location>
</feature>
<dbReference type="InterPro" id="IPR035906">
    <property type="entry name" value="MetI-like_sf"/>
</dbReference>
<comment type="similarity">
    <text evidence="6">Belongs to the binding-protein-dependent transport system permease family.</text>
</comment>
<evidence type="ECO:0000256" key="1">
    <source>
        <dbReference type="ARBA" id="ARBA00004141"/>
    </source>
</evidence>
<keyword evidence="5 6" id="KW-0472">Membrane</keyword>
<keyword evidence="2 6" id="KW-0813">Transport</keyword>
<dbReference type="PANTHER" id="PTHR30177">
    <property type="entry name" value="GLYCINE BETAINE/L-PROLINE TRANSPORT SYSTEM PERMEASE PROTEIN PROW"/>
    <property type="match status" value="1"/>
</dbReference>
<dbReference type="Gene3D" id="1.10.3720.10">
    <property type="entry name" value="MetI-like"/>
    <property type="match status" value="1"/>
</dbReference>
<keyword evidence="3 6" id="KW-0812">Transmembrane</keyword>